<dbReference type="Pfam" id="PF03413">
    <property type="entry name" value="PepSY"/>
    <property type="match status" value="1"/>
</dbReference>
<evidence type="ECO:0000313" key="5">
    <source>
        <dbReference type="Proteomes" id="UP001596378"/>
    </source>
</evidence>
<dbReference type="RefSeq" id="WP_378051843.1">
    <property type="nucleotide sequence ID" value="NZ_JBHMDN010000037.1"/>
</dbReference>
<reference evidence="5" key="1">
    <citation type="journal article" date="2019" name="Int. J. Syst. Evol. Microbiol.">
        <title>The Global Catalogue of Microorganisms (GCM) 10K type strain sequencing project: providing services to taxonomists for standard genome sequencing and annotation.</title>
        <authorList>
            <consortium name="The Broad Institute Genomics Platform"/>
            <consortium name="The Broad Institute Genome Sequencing Center for Infectious Disease"/>
            <person name="Wu L."/>
            <person name="Ma J."/>
        </authorList>
    </citation>
    <scope>NUCLEOTIDE SEQUENCE [LARGE SCALE GENOMIC DNA]</scope>
    <source>
        <strain evidence="5">KCTC 12907</strain>
    </source>
</reference>
<dbReference type="Gene3D" id="3.10.450.40">
    <property type="match status" value="1"/>
</dbReference>
<protein>
    <submittedName>
        <fullName evidence="4">PepSY domain-containing protein</fullName>
    </submittedName>
</protein>
<keyword evidence="2" id="KW-1133">Transmembrane helix</keyword>
<feature type="domain" description="PepSY" evidence="3">
    <location>
        <begin position="135"/>
        <end position="193"/>
    </location>
</feature>
<feature type="transmembrane region" description="Helical" evidence="2">
    <location>
        <begin position="9"/>
        <end position="29"/>
    </location>
</feature>
<keyword evidence="2" id="KW-0472">Membrane</keyword>
<keyword evidence="5" id="KW-1185">Reference proteome</keyword>
<dbReference type="Proteomes" id="UP001596378">
    <property type="component" value="Unassembled WGS sequence"/>
</dbReference>
<feature type="compositionally biased region" description="Pro residues" evidence="1">
    <location>
        <begin position="101"/>
        <end position="118"/>
    </location>
</feature>
<keyword evidence="2" id="KW-0812">Transmembrane</keyword>
<dbReference type="InterPro" id="IPR025711">
    <property type="entry name" value="PepSY"/>
</dbReference>
<dbReference type="EMBL" id="JBHTAI010000040">
    <property type="protein sequence ID" value="MFC7153672.1"/>
    <property type="molecule type" value="Genomic_DNA"/>
</dbReference>
<organism evidence="4 5">
    <name type="scientific">Cohnella cellulosilytica</name>
    <dbReference type="NCBI Taxonomy" id="986710"/>
    <lineage>
        <taxon>Bacteria</taxon>
        <taxon>Bacillati</taxon>
        <taxon>Bacillota</taxon>
        <taxon>Bacilli</taxon>
        <taxon>Bacillales</taxon>
        <taxon>Paenibacillaceae</taxon>
        <taxon>Cohnella</taxon>
    </lineage>
</organism>
<gene>
    <name evidence="4" type="ORF">ACFQMJ_34535</name>
</gene>
<evidence type="ECO:0000313" key="4">
    <source>
        <dbReference type="EMBL" id="MFC7153672.1"/>
    </source>
</evidence>
<name>A0ABW2FQD9_9BACL</name>
<evidence type="ECO:0000256" key="1">
    <source>
        <dbReference type="SAM" id="MobiDB-lite"/>
    </source>
</evidence>
<comment type="caution">
    <text evidence="4">The sequence shown here is derived from an EMBL/GenBank/DDBJ whole genome shotgun (WGS) entry which is preliminary data.</text>
</comment>
<accession>A0ABW2FQD9</accession>
<evidence type="ECO:0000259" key="3">
    <source>
        <dbReference type="Pfam" id="PF03413"/>
    </source>
</evidence>
<feature type="region of interest" description="Disordered" evidence="1">
    <location>
        <begin position="93"/>
        <end position="132"/>
    </location>
</feature>
<sequence>MTKRTLRLAAYIAIPLAGIVIAAALWRPWAEQPEPVSREALQEAVLSRYPGTVKNLVKAEDQYVLLLETDQGLYRVKADAVSGEIVYLERLQTADQDNKPAPTPPSESSSPPPSPNVPPSTASPGENAGKPLPFIGVERAKKIAAVHVQGTAEDAELKGSAAGNAYYLVEVDVEGGRDADVQVNAVSGEVMSVIWDDENDKDRKDDKDD</sequence>
<evidence type="ECO:0000256" key="2">
    <source>
        <dbReference type="SAM" id="Phobius"/>
    </source>
</evidence>
<proteinExistence type="predicted"/>